<protein>
    <submittedName>
        <fullName evidence="1">Uncharacterized protein</fullName>
    </submittedName>
</protein>
<sequence>MGKKKSKTPVTYGSVPFVLDASDLSTAKGGM</sequence>
<accession>A0A080Z0J5</accession>
<gene>
    <name evidence="1" type="ORF">F444_21612</name>
</gene>
<comment type="caution">
    <text evidence="1">The sequence shown here is derived from an EMBL/GenBank/DDBJ whole genome shotgun (WGS) entry which is preliminary data.</text>
</comment>
<evidence type="ECO:0000313" key="2">
    <source>
        <dbReference type="Proteomes" id="UP000028582"/>
    </source>
</evidence>
<name>A0A080Z0J5_PHYNI</name>
<proteinExistence type="predicted"/>
<dbReference type="EMBL" id="ANJA01003982">
    <property type="protein sequence ID" value="ETO60156.1"/>
    <property type="molecule type" value="Genomic_DNA"/>
</dbReference>
<reference evidence="1 2" key="1">
    <citation type="submission" date="2013-11" db="EMBL/GenBank/DDBJ databases">
        <title>The Genome Sequence of Phytophthora parasitica P1976.</title>
        <authorList>
            <consortium name="The Broad Institute Genomics Platform"/>
            <person name="Russ C."/>
            <person name="Tyler B."/>
            <person name="Panabieres F."/>
            <person name="Shan W."/>
            <person name="Tripathy S."/>
            <person name="Grunwald N."/>
            <person name="Machado M."/>
            <person name="Johnson C.S."/>
            <person name="Walker B."/>
            <person name="Young S."/>
            <person name="Zeng Q."/>
            <person name="Gargeya S."/>
            <person name="Fitzgerald M."/>
            <person name="Haas B."/>
            <person name="Abouelleil A."/>
            <person name="Allen A.W."/>
            <person name="Alvarado L."/>
            <person name="Arachchi H.M."/>
            <person name="Berlin A.M."/>
            <person name="Chapman S.B."/>
            <person name="Gainer-Dewar J."/>
            <person name="Goldberg J."/>
            <person name="Griggs A."/>
            <person name="Gujja S."/>
            <person name="Hansen M."/>
            <person name="Howarth C."/>
            <person name="Imamovic A."/>
            <person name="Ireland A."/>
            <person name="Larimer J."/>
            <person name="McCowan C."/>
            <person name="Murphy C."/>
            <person name="Pearson M."/>
            <person name="Poon T.W."/>
            <person name="Priest M."/>
            <person name="Roberts A."/>
            <person name="Saif S."/>
            <person name="Shea T."/>
            <person name="Sisk P."/>
            <person name="Sykes S."/>
            <person name="Wortman J."/>
            <person name="Nusbaum C."/>
            <person name="Birren B."/>
        </authorList>
    </citation>
    <scope>NUCLEOTIDE SEQUENCE [LARGE SCALE GENOMIC DNA]</scope>
    <source>
        <strain evidence="1 2">P1976</strain>
    </source>
</reference>
<dbReference type="Proteomes" id="UP000028582">
    <property type="component" value="Unassembled WGS sequence"/>
</dbReference>
<evidence type="ECO:0000313" key="1">
    <source>
        <dbReference type="EMBL" id="ETO60156.1"/>
    </source>
</evidence>
<dbReference type="AlphaFoldDB" id="A0A080Z0J5"/>
<organism evidence="1 2">
    <name type="scientific">Phytophthora nicotianae P1976</name>
    <dbReference type="NCBI Taxonomy" id="1317066"/>
    <lineage>
        <taxon>Eukaryota</taxon>
        <taxon>Sar</taxon>
        <taxon>Stramenopiles</taxon>
        <taxon>Oomycota</taxon>
        <taxon>Peronosporomycetes</taxon>
        <taxon>Peronosporales</taxon>
        <taxon>Peronosporaceae</taxon>
        <taxon>Phytophthora</taxon>
    </lineage>
</organism>